<keyword evidence="3" id="KW-1003">Cell membrane</keyword>
<dbReference type="STRING" id="1332188.L336_0661"/>
<feature type="transmembrane region" description="Helical" evidence="7">
    <location>
        <begin position="230"/>
        <end position="250"/>
    </location>
</feature>
<dbReference type="PANTHER" id="PTHR30487">
    <property type="entry name" value="TYPE 4 PREPILIN-LIKE PROTEINS LEADER PEPTIDE-PROCESSING ENZYME"/>
    <property type="match status" value="1"/>
</dbReference>
<protein>
    <submittedName>
        <fullName evidence="10">Putative Prepilin peptidase</fullName>
        <ecNumber evidence="10">3.4.23.43</ecNumber>
    </submittedName>
</protein>
<evidence type="ECO:0000256" key="5">
    <source>
        <dbReference type="ARBA" id="ARBA00022989"/>
    </source>
</evidence>
<dbReference type="GO" id="GO:0005886">
    <property type="term" value="C:plasma membrane"/>
    <property type="evidence" value="ECO:0007669"/>
    <property type="project" value="UniProtKB-SubCell"/>
</dbReference>
<accession>R4PN52</accession>
<dbReference type="HOGENOM" id="CLU_057101_0_0_0"/>
<dbReference type="AlphaFoldDB" id="R4PN52"/>
<dbReference type="Gene3D" id="1.20.120.1220">
    <property type="match status" value="1"/>
</dbReference>
<evidence type="ECO:0000256" key="2">
    <source>
        <dbReference type="ARBA" id="ARBA00005801"/>
    </source>
</evidence>
<name>R4PN52_9BACT</name>
<gene>
    <name evidence="10" type="ORF">L336_0661</name>
</gene>
<dbReference type="InterPro" id="IPR050882">
    <property type="entry name" value="Prepilin_peptidase/N-MTase"/>
</dbReference>
<evidence type="ECO:0000256" key="6">
    <source>
        <dbReference type="ARBA" id="ARBA00023136"/>
    </source>
</evidence>
<dbReference type="InterPro" id="IPR000045">
    <property type="entry name" value="Prepilin_IV_endopep_pep"/>
</dbReference>
<keyword evidence="11" id="KW-1185">Reference proteome</keyword>
<proteinExistence type="inferred from homology"/>
<dbReference type="Pfam" id="PF01478">
    <property type="entry name" value="Peptidase_A24"/>
    <property type="match status" value="1"/>
</dbReference>
<sequence>MDYIFGTLIVSIGGLMLGSFAGAQVWRLRARQLDEDRQAGETIDKQELSRLKPLISVSLTSDRSVCLYCHHQLRWYDMIPLLSWAGTGGRCRYCRQSIGSLEPLIELGLSAAFVISYLYWPTPLTSGVAWGAFVVWLLSLTSLAILVTYDIRWQLLPDIVSYCYMLLGIIFIVLGFHGGWGSIVEVVGAVAVLGGLYGILYMLSGGRWIGFGDVKLGVGLGLFLSNWRQALLALFLANLIGCIVVIPGLISRKLTSTSHIPFGPFLVAGMMLAFFWGEWLISRLLSLQLF</sequence>
<comment type="subcellular location">
    <subcellularLocation>
        <location evidence="1">Cell membrane</location>
        <topology evidence="1">Multi-pass membrane protein</topology>
    </subcellularLocation>
</comment>
<dbReference type="RefSeq" id="WP_015641814.1">
    <property type="nucleotide sequence ID" value="NC_021219.1"/>
</dbReference>
<evidence type="ECO:0000259" key="8">
    <source>
        <dbReference type="Pfam" id="PF01478"/>
    </source>
</evidence>
<dbReference type="InterPro" id="IPR010627">
    <property type="entry name" value="Prepilin_pept_A24_N"/>
</dbReference>
<reference evidence="10 11" key="1">
    <citation type="journal article" date="2013" name="Nat. Biotechnol.">
        <title>Genome sequences of rare, uncultured bacteria obtained by differential coverage binning of multiple metagenomes.</title>
        <authorList>
            <person name="Albertsen M."/>
            <person name="Hugenholtz P."/>
            <person name="Skarshewski A."/>
            <person name="Nielsen K.L."/>
            <person name="Tyson G.W."/>
            <person name="Nielsen P.H."/>
        </authorList>
    </citation>
    <scope>NUCLEOTIDE SEQUENCE [LARGE SCALE GENOMIC DNA]</scope>
    <source>
        <strain evidence="10">TM71</strain>
    </source>
</reference>
<keyword evidence="5 7" id="KW-1133">Transmembrane helix</keyword>
<dbReference type="OrthoDB" id="9789291at2"/>
<keyword evidence="6 7" id="KW-0472">Membrane</keyword>
<dbReference type="PANTHER" id="PTHR30487:SF0">
    <property type="entry name" value="PREPILIN LEADER PEPTIDASE_N-METHYLTRANSFERASE-RELATED"/>
    <property type="match status" value="1"/>
</dbReference>
<organism evidence="10 11">
    <name type="scientific">Candidatus Saccharimonas aalborgensis</name>
    <dbReference type="NCBI Taxonomy" id="1332188"/>
    <lineage>
        <taxon>Bacteria</taxon>
        <taxon>Candidatus Saccharimonadota</taxon>
        <taxon>Candidatus Saccharimonadia</taxon>
        <taxon>Candidatus Saccharimonadales</taxon>
        <taxon>Candidatus Saccharimonadaceae</taxon>
        <taxon>Candidatus Saccharimonas</taxon>
    </lineage>
</organism>
<dbReference type="Proteomes" id="UP000013893">
    <property type="component" value="Chromosome"/>
</dbReference>
<evidence type="ECO:0000313" key="11">
    <source>
        <dbReference type="Proteomes" id="UP000013893"/>
    </source>
</evidence>
<keyword evidence="4 7" id="KW-0812">Transmembrane</keyword>
<dbReference type="GO" id="GO:0006465">
    <property type="term" value="P:signal peptide processing"/>
    <property type="evidence" value="ECO:0007669"/>
    <property type="project" value="TreeGrafter"/>
</dbReference>
<evidence type="ECO:0000313" key="10">
    <source>
        <dbReference type="EMBL" id="AGL62364.1"/>
    </source>
</evidence>
<dbReference type="Pfam" id="PF06750">
    <property type="entry name" value="A24_N_bact"/>
    <property type="match status" value="1"/>
</dbReference>
<evidence type="ECO:0000259" key="9">
    <source>
        <dbReference type="Pfam" id="PF06750"/>
    </source>
</evidence>
<evidence type="ECO:0000256" key="3">
    <source>
        <dbReference type="ARBA" id="ARBA00022475"/>
    </source>
</evidence>
<dbReference type="KEGG" id="saal:L336_0661"/>
<evidence type="ECO:0000256" key="7">
    <source>
        <dbReference type="SAM" id="Phobius"/>
    </source>
</evidence>
<dbReference type="GO" id="GO:0004190">
    <property type="term" value="F:aspartic-type endopeptidase activity"/>
    <property type="evidence" value="ECO:0007669"/>
    <property type="project" value="UniProtKB-EC"/>
</dbReference>
<feature type="transmembrane region" description="Helical" evidence="7">
    <location>
        <begin position="6"/>
        <end position="28"/>
    </location>
</feature>
<feature type="domain" description="Prepilin peptidase A24 N-terminal" evidence="9">
    <location>
        <begin position="14"/>
        <end position="118"/>
    </location>
</feature>
<feature type="transmembrane region" description="Helical" evidence="7">
    <location>
        <begin position="128"/>
        <end position="147"/>
    </location>
</feature>
<dbReference type="EMBL" id="CP005957">
    <property type="protein sequence ID" value="AGL62364.1"/>
    <property type="molecule type" value="Genomic_DNA"/>
</dbReference>
<keyword evidence="10" id="KW-0378">Hydrolase</keyword>
<feature type="transmembrane region" description="Helical" evidence="7">
    <location>
        <begin position="186"/>
        <end position="209"/>
    </location>
</feature>
<feature type="transmembrane region" description="Helical" evidence="7">
    <location>
        <begin position="159"/>
        <end position="180"/>
    </location>
</feature>
<evidence type="ECO:0000256" key="4">
    <source>
        <dbReference type="ARBA" id="ARBA00022692"/>
    </source>
</evidence>
<feature type="domain" description="Prepilin type IV endopeptidase peptidase" evidence="8">
    <location>
        <begin position="139"/>
        <end position="246"/>
    </location>
</feature>
<comment type="similarity">
    <text evidence="2">Belongs to the peptidase A24 family.</text>
</comment>
<dbReference type="EC" id="3.4.23.43" evidence="10"/>
<feature type="transmembrane region" description="Helical" evidence="7">
    <location>
        <begin position="262"/>
        <end position="281"/>
    </location>
</feature>
<feature type="transmembrane region" description="Helical" evidence="7">
    <location>
        <begin position="104"/>
        <end position="122"/>
    </location>
</feature>
<evidence type="ECO:0000256" key="1">
    <source>
        <dbReference type="ARBA" id="ARBA00004651"/>
    </source>
</evidence>